<reference evidence="2 3" key="1">
    <citation type="submission" date="2021-02" db="EMBL/GenBank/DDBJ databases">
        <title>Genome assembly of Pseudopithomyces chartarum.</title>
        <authorList>
            <person name="Jauregui R."/>
            <person name="Singh J."/>
            <person name="Voisey C."/>
        </authorList>
    </citation>
    <scope>NUCLEOTIDE SEQUENCE [LARGE SCALE GENOMIC DNA]</scope>
    <source>
        <strain evidence="2 3">AGR01</strain>
    </source>
</reference>
<organism evidence="2 3">
    <name type="scientific">Pseudopithomyces chartarum</name>
    <dbReference type="NCBI Taxonomy" id="1892770"/>
    <lineage>
        <taxon>Eukaryota</taxon>
        <taxon>Fungi</taxon>
        <taxon>Dikarya</taxon>
        <taxon>Ascomycota</taxon>
        <taxon>Pezizomycotina</taxon>
        <taxon>Dothideomycetes</taxon>
        <taxon>Pleosporomycetidae</taxon>
        <taxon>Pleosporales</taxon>
        <taxon>Massarineae</taxon>
        <taxon>Didymosphaeriaceae</taxon>
        <taxon>Pseudopithomyces</taxon>
    </lineage>
</organism>
<feature type="region of interest" description="Disordered" evidence="1">
    <location>
        <begin position="1"/>
        <end position="42"/>
    </location>
</feature>
<dbReference type="InterPro" id="IPR036396">
    <property type="entry name" value="Cyt_P450_sf"/>
</dbReference>
<comment type="caution">
    <text evidence="2">The sequence shown here is derived from an EMBL/GenBank/DDBJ whole genome shotgun (WGS) entry which is preliminary data.</text>
</comment>
<dbReference type="GO" id="GO:0005506">
    <property type="term" value="F:iron ion binding"/>
    <property type="evidence" value="ECO:0007669"/>
    <property type="project" value="InterPro"/>
</dbReference>
<feature type="compositionally biased region" description="Polar residues" evidence="1">
    <location>
        <begin position="1"/>
        <end position="24"/>
    </location>
</feature>
<evidence type="ECO:0000256" key="1">
    <source>
        <dbReference type="SAM" id="MobiDB-lite"/>
    </source>
</evidence>
<dbReference type="Proteomes" id="UP001280581">
    <property type="component" value="Unassembled WGS sequence"/>
</dbReference>
<dbReference type="GO" id="GO:0004497">
    <property type="term" value="F:monooxygenase activity"/>
    <property type="evidence" value="ECO:0007669"/>
    <property type="project" value="InterPro"/>
</dbReference>
<accession>A0AAN6RJY0</accession>
<proteinExistence type="predicted"/>
<protein>
    <submittedName>
        <fullName evidence="2">Uncharacterized protein</fullName>
    </submittedName>
</protein>
<feature type="region of interest" description="Disordered" evidence="1">
    <location>
        <begin position="108"/>
        <end position="134"/>
    </location>
</feature>
<dbReference type="Gene3D" id="1.10.630.10">
    <property type="entry name" value="Cytochrome P450"/>
    <property type="match status" value="1"/>
</dbReference>
<name>A0AAN6RJY0_9PLEO</name>
<dbReference type="GO" id="GO:0016705">
    <property type="term" value="F:oxidoreductase activity, acting on paired donors, with incorporation or reduction of molecular oxygen"/>
    <property type="evidence" value="ECO:0007669"/>
    <property type="project" value="InterPro"/>
</dbReference>
<evidence type="ECO:0000313" key="3">
    <source>
        <dbReference type="Proteomes" id="UP001280581"/>
    </source>
</evidence>
<dbReference type="AlphaFoldDB" id="A0AAN6RJY0"/>
<keyword evidence="3" id="KW-1185">Reference proteome</keyword>
<gene>
    <name evidence="2" type="ORF">GRF29_44g1289119</name>
</gene>
<dbReference type="EMBL" id="WVTA01000005">
    <property type="protein sequence ID" value="KAK3209992.1"/>
    <property type="molecule type" value="Genomic_DNA"/>
</dbReference>
<sequence length="134" mass="14558">MYEEIMSNTSASPPTDPTTQKQLINTTPTPSSNPPPHPTSTFEVGAWAARAALDIITLTALGRDFCAIQNASSPLAAVYSRVVEPTLGHMIIAVLRYLPPLVHRRGAPHPIQPRPGGRHAHDPRRVSGGMRIRR</sequence>
<evidence type="ECO:0000313" key="2">
    <source>
        <dbReference type="EMBL" id="KAK3209992.1"/>
    </source>
</evidence>
<dbReference type="GO" id="GO:0020037">
    <property type="term" value="F:heme binding"/>
    <property type="evidence" value="ECO:0007669"/>
    <property type="project" value="InterPro"/>
</dbReference>